<gene>
    <name evidence="4" type="ORF">GYA93_10530</name>
</gene>
<dbReference type="PANTHER" id="PTHR30055">
    <property type="entry name" value="HTH-TYPE TRANSCRIPTIONAL REGULATOR RUTR"/>
    <property type="match status" value="1"/>
</dbReference>
<organism evidence="4 5">
    <name type="scientific">Gordonia desulfuricans</name>
    <dbReference type="NCBI Taxonomy" id="89051"/>
    <lineage>
        <taxon>Bacteria</taxon>
        <taxon>Bacillati</taxon>
        <taxon>Actinomycetota</taxon>
        <taxon>Actinomycetes</taxon>
        <taxon>Mycobacteriales</taxon>
        <taxon>Gordoniaceae</taxon>
        <taxon>Gordonia</taxon>
    </lineage>
</organism>
<reference evidence="4 5" key="1">
    <citation type="submission" date="2020-01" db="EMBL/GenBank/DDBJ databases">
        <title>Investigation of new actinobacteria for the biodesulphurisation of diesel fuel.</title>
        <authorList>
            <person name="Athi Narayanan S.M."/>
        </authorList>
    </citation>
    <scope>NUCLEOTIDE SEQUENCE [LARGE SCALE GENOMIC DNA]</scope>
    <source>
        <strain evidence="4 5">213E</strain>
    </source>
</reference>
<dbReference type="Proteomes" id="UP000466307">
    <property type="component" value="Unassembled WGS sequence"/>
</dbReference>
<name>A0A7K3LP37_9ACTN</name>
<dbReference type="PROSITE" id="PS50977">
    <property type="entry name" value="HTH_TETR_2"/>
    <property type="match status" value="1"/>
</dbReference>
<dbReference type="GO" id="GO:0003700">
    <property type="term" value="F:DNA-binding transcription factor activity"/>
    <property type="evidence" value="ECO:0007669"/>
    <property type="project" value="TreeGrafter"/>
</dbReference>
<dbReference type="InterPro" id="IPR001647">
    <property type="entry name" value="HTH_TetR"/>
</dbReference>
<accession>A0A7K3LP37</accession>
<evidence type="ECO:0000313" key="4">
    <source>
        <dbReference type="EMBL" id="NDK90014.1"/>
    </source>
</evidence>
<evidence type="ECO:0000256" key="2">
    <source>
        <dbReference type="PROSITE-ProRule" id="PRU00335"/>
    </source>
</evidence>
<evidence type="ECO:0000259" key="3">
    <source>
        <dbReference type="PROSITE" id="PS50977"/>
    </source>
</evidence>
<sequence>MTPTSTPSPGRRVRNMRDKHERIFRAAADLFAQQGFEAVSTSQVADRADVAAGTVFRYASSKSELLLMVLNGDFRAAIDAGVAAAADIPDTAEAILAMVGPVLAYVDSDPANGCSYQRELLFGVSGDRYREEGLALVGDLEAHIAQRLIDDADAHGLVSDPDRALLTARMIFGVVHLAIAGRSTHSYPDRDTIADVRTQISVAVTGHLAVLDAA</sequence>
<protein>
    <submittedName>
        <fullName evidence="4">TetR/AcrR family transcriptional regulator</fullName>
    </submittedName>
</protein>
<keyword evidence="5" id="KW-1185">Reference proteome</keyword>
<feature type="domain" description="HTH tetR-type" evidence="3">
    <location>
        <begin position="17"/>
        <end position="77"/>
    </location>
</feature>
<evidence type="ECO:0000256" key="1">
    <source>
        <dbReference type="ARBA" id="ARBA00023125"/>
    </source>
</evidence>
<dbReference type="AlphaFoldDB" id="A0A7K3LP37"/>
<evidence type="ECO:0000313" key="5">
    <source>
        <dbReference type="Proteomes" id="UP000466307"/>
    </source>
</evidence>
<dbReference type="GO" id="GO:0000976">
    <property type="term" value="F:transcription cis-regulatory region binding"/>
    <property type="evidence" value="ECO:0007669"/>
    <property type="project" value="TreeGrafter"/>
</dbReference>
<dbReference type="EMBL" id="JAADZU010000028">
    <property type="protein sequence ID" value="NDK90014.1"/>
    <property type="molecule type" value="Genomic_DNA"/>
</dbReference>
<comment type="caution">
    <text evidence="4">The sequence shown here is derived from an EMBL/GenBank/DDBJ whole genome shotgun (WGS) entry which is preliminary data.</text>
</comment>
<keyword evidence="1 2" id="KW-0238">DNA-binding</keyword>
<dbReference type="Gene3D" id="1.10.357.10">
    <property type="entry name" value="Tetracycline Repressor, domain 2"/>
    <property type="match status" value="1"/>
</dbReference>
<dbReference type="PANTHER" id="PTHR30055:SF226">
    <property type="entry name" value="HTH-TYPE TRANSCRIPTIONAL REGULATOR PKSA"/>
    <property type="match status" value="1"/>
</dbReference>
<dbReference type="SUPFAM" id="SSF46689">
    <property type="entry name" value="Homeodomain-like"/>
    <property type="match status" value="1"/>
</dbReference>
<proteinExistence type="predicted"/>
<dbReference type="Pfam" id="PF00440">
    <property type="entry name" value="TetR_N"/>
    <property type="match status" value="1"/>
</dbReference>
<dbReference type="InterPro" id="IPR009057">
    <property type="entry name" value="Homeodomain-like_sf"/>
</dbReference>
<dbReference type="PRINTS" id="PR00455">
    <property type="entry name" value="HTHTETR"/>
</dbReference>
<feature type="DNA-binding region" description="H-T-H motif" evidence="2">
    <location>
        <begin position="40"/>
        <end position="59"/>
    </location>
</feature>
<dbReference type="InterPro" id="IPR050109">
    <property type="entry name" value="HTH-type_TetR-like_transc_reg"/>
</dbReference>